<keyword evidence="3" id="KW-1185">Reference proteome</keyword>
<evidence type="ECO:0000313" key="3">
    <source>
        <dbReference type="Proteomes" id="UP001159405"/>
    </source>
</evidence>
<name>A0ABN8P025_9CNID</name>
<feature type="chain" id="PRO_5045311855" evidence="1">
    <location>
        <begin position="22"/>
        <end position="139"/>
    </location>
</feature>
<accession>A0ABN8P025</accession>
<dbReference type="PANTHER" id="PTHR14735:SF1">
    <property type="entry name" value="COILED-COIL DOMAIN-CONTAINING PROTEIN 134"/>
    <property type="match status" value="1"/>
</dbReference>
<proteinExistence type="predicted"/>
<keyword evidence="1" id="KW-0732">Signal</keyword>
<dbReference type="Pfam" id="PF15002">
    <property type="entry name" value="ERK-JNK_inhib"/>
    <property type="match status" value="1"/>
</dbReference>
<dbReference type="InterPro" id="IPR026321">
    <property type="entry name" value="CC134"/>
</dbReference>
<sequence length="139" mass="15411">MKPSPLDGLFFVIYAVGSVLAETPTSGNNIDTSGENNSTIKDPKMLVYRAIFKEKRAQQVVAAESILKLADYSKQYKMVEIVLEKLFKVLQDARVIKVTVSQDPRTSISHRTSTEALANVLENTALFGDILLELPDHNT</sequence>
<protein>
    <submittedName>
        <fullName evidence="2">Uncharacterized protein</fullName>
    </submittedName>
</protein>
<comment type="caution">
    <text evidence="2">The sequence shown here is derived from an EMBL/GenBank/DDBJ whole genome shotgun (WGS) entry which is preliminary data.</text>
</comment>
<gene>
    <name evidence="2" type="ORF">PLOB_00033227</name>
</gene>
<organism evidence="2 3">
    <name type="scientific">Porites lobata</name>
    <dbReference type="NCBI Taxonomy" id="104759"/>
    <lineage>
        <taxon>Eukaryota</taxon>
        <taxon>Metazoa</taxon>
        <taxon>Cnidaria</taxon>
        <taxon>Anthozoa</taxon>
        <taxon>Hexacorallia</taxon>
        <taxon>Scleractinia</taxon>
        <taxon>Fungiina</taxon>
        <taxon>Poritidae</taxon>
        <taxon>Porites</taxon>
    </lineage>
</organism>
<dbReference type="PANTHER" id="PTHR14735">
    <property type="entry name" value="COILED-COIL DOMAIN-CONTAINING PROTEIN 134"/>
    <property type="match status" value="1"/>
</dbReference>
<dbReference type="Proteomes" id="UP001159405">
    <property type="component" value="Unassembled WGS sequence"/>
</dbReference>
<dbReference type="EMBL" id="CALNXK010000044">
    <property type="protein sequence ID" value="CAH3127823.1"/>
    <property type="molecule type" value="Genomic_DNA"/>
</dbReference>
<feature type="signal peptide" evidence="1">
    <location>
        <begin position="1"/>
        <end position="21"/>
    </location>
</feature>
<evidence type="ECO:0000313" key="2">
    <source>
        <dbReference type="EMBL" id="CAH3127823.1"/>
    </source>
</evidence>
<reference evidence="2 3" key="1">
    <citation type="submission" date="2022-05" db="EMBL/GenBank/DDBJ databases">
        <authorList>
            <consortium name="Genoscope - CEA"/>
            <person name="William W."/>
        </authorList>
    </citation>
    <scope>NUCLEOTIDE SEQUENCE [LARGE SCALE GENOMIC DNA]</scope>
</reference>
<evidence type="ECO:0000256" key="1">
    <source>
        <dbReference type="SAM" id="SignalP"/>
    </source>
</evidence>